<sequence length="100" mass="11873">MNKKISLNKELFWDVNSDDLGYLKDSDFIISRVLNYGDVEDYKTIKKIYGIRKIKETSKKTCYTSNKNLSFWSNVFNIPISLFSCRKKLLKQKQSMFGRR</sequence>
<dbReference type="STRING" id="1801677.A2365_03440"/>
<name>A0A1G2EQ51_9BACT</name>
<dbReference type="AlphaFoldDB" id="A0A1G2EQ51"/>
<protein>
    <recommendedName>
        <fullName evidence="1">DUF6922 domain-containing protein</fullName>
    </recommendedName>
</protein>
<dbReference type="InterPro" id="IPR053830">
    <property type="entry name" value="DUF6922"/>
</dbReference>
<accession>A0A1G2EQ51</accession>
<dbReference type="Proteomes" id="UP000177740">
    <property type="component" value="Unassembled WGS sequence"/>
</dbReference>
<feature type="domain" description="DUF6922" evidence="1">
    <location>
        <begin position="7"/>
        <end position="57"/>
    </location>
</feature>
<dbReference type="EMBL" id="MHMM01000004">
    <property type="protein sequence ID" value="OGZ27672.1"/>
    <property type="molecule type" value="Genomic_DNA"/>
</dbReference>
<organism evidence="2 3">
    <name type="scientific">Candidatus Nealsonbacteria bacterium RIFOXYB1_FULL_40_15</name>
    <dbReference type="NCBI Taxonomy" id="1801677"/>
    <lineage>
        <taxon>Bacteria</taxon>
        <taxon>Candidatus Nealsoniibacteriota</taxon>
    </lineage>
</organism>
<evidence type="ECO:0000313" key="3">
    <source>
        <dbReference type="Proteomes" id="UP000177740"/>
    </source>
</evidence>
<proteinExistence type="predicted"/>
<evidence type="ECO:0000259" key="1">
    <source>
        <dbReference type="Pfam" id="PF21956"/>
    </source>
</evidence>
<gene>
    <name evidence="2" type="ORF">A2365_03440</name>
</gene>
<reference evidence="2 3" key="1">
    <citation type="journal article" date="2016" name="Nat. Commun.">
        <title>Thousands of microbial genomes shed light on interconnected biogeochemical processes in an aquifer system.</title>
        <authorList>
            <person name="Anantharaman K."/>
            <person name="Brown C.T."/>
            <person name="Hug L.A."/>
            <person name="Sharon I."/>
            <person name="Castelle C.J."/>
            <person name="Probst A.J."/>
            <person name="Thomas B.C."/>
            <person name="Singh A."/>
            <person name="Wilkins M.J."/>
            <person name="Karaoz U."/>
            <person name="Brodie E.L."/>
            <person name="Williams K.H."/>
            <person name="Hubbard S.S."/>
            <person name="Banfield J.F."/>
        </authorList>
    </citation>
    <scope>NUCLEOTIDE SEQUENCE [LARGE SCALE GENOMIC DNA]</scope>
</reference>
<dbReference type="Pfam" id="PF21956">
    <property type="entry name" value="DUF6922"/>
    <property type="match status" value="1"/>
</dbReference>
<comment type="caution">
    <text evidence="2">The sequence shown here is derived from an EMBL/GenBank/DDBJ whole genome shotgun (WGS) entry which is preliminary data.</text>
</comment>
<evidence type="ECO:0000313" key="2">
    <source>
        <dbReference type="EMBL" id="OGZ27672.1"/>
    </source>
</evidence>